<comment type="cofactor">
    <cofactor evidence="1 5 7">
        <name>pyridoxal 5'-phosphate</name>
        <dbReference type="ChEBI" id="CHEBI:597326"/>
    </cofactor>
</comment>
<dbReference type="InterPro" id="IPR024169">
    <property type="entry name" value="SP_NH2Trfase/AEP_transaminase"/>
</dbReference>
<keyword evidence="3 5" id="KW-0663">Pyridoxal phosphate</keyword>
<evidence type="ECO:0000313" key="9">
    <source>
        <dbReference type="EMBL" id="TDO20490.1"/>
    </source>
</evidence>
<dbReference type="InterPro" id="IPR015421">
    <property type="entry name" value="PyrdxlP-dep_Trfase_major"/>
</dbReference>
<keyword evidence="9" id="KW-0032">Aminotransferase</keyword>
<dbReference type="Gene3D" id="3.40.640.10">
    <property type="entry name" value="Type I PLP-dependent aspartate aminotransferase-like (Major domain)"/>
    <property type="match status" value="1"/>
</dbReference>
<dbReference type="PIRSF" id="PIRSF000524">
    <property type="entry name" value="SPT"/>
    <property type="match status" value="1"/>
</dbReference>
<evidence type="ECO:0000313" key="10">
    <source>
        <dbReference type="Proteomes" id="UP000295518"/>
    </source>
</evidence>
<dbReference type="SUPFAM" id="SSF53383">
    <property type="entry name" value="PLP-dependent transferases"/>
    <property type="match status" value="1"/>
</dbReference>
<reference evidence="9 10" key="1">
    <citation type="submission" date="2019-03" db="EMBL/GenBank/DDBJ databases">
        <title>Genomic Encyclopedia of Archaeal and Bacterial Type Strains, Phase II (KMG-II): from individual species to whole genera.</title>
        <authorList>
            <person name="Goeker M."/>
        </authorList>
    </citation>
    <scope>NUCLEOTIDE SEQUENCE [LARGE SCALE GENOMIC DNA]</scope>
    <source>
        <strain evidence="9 10">ATCC 700618</strain>
    </source>
</reference>
<feature type="modified residue" description="N6-(pyridoxal phosphate)lysine" evidence="5">
    <location>
        <position position="190"/>
    </location>
</feature>
<dbReference type="Pfam" id="PF00266">
    <property type="entry name" value="Aminotran_5"/>
    <property type="match status" value="1"/>
</dbReference>
<feature type="binding site" evidence="4">
    <location>
        <position position="348"/>
    </location>
    <ligand>
        <name>substrate</name>
    </ligand>
</feature>
<dbReference type="PROSITE" id="PS00595">
    <property type="entry name" value="AA_TRANSFER_CLASS_5"/>
    <property type="match status" value="1"/>
</dbReference>
<dbReference type="GO" id="GO:0019265">
    <property type="term" value="P:glycine biosynthetic process, by transamination of glyoxylate"/>
    <property type="evidence" value="ECO:0007669"/>
    <property type="project" value="TreeGrafter"/>
</dbReference>
<keyword evidence="10" id="KW-1185">Reference proteome</keyword>
<feature type="domain" description="Aminotransferase class V" evidence="8">
    <location>
        <begin position="26"/>
        <end position="338"/>
    </location>
</feature>
<dbReference type="PANTHER" id="PTHR21152:SF40">
    <property type="entry name" value="ALANINE--GLYOXYLATE AMINOTRANSFERASE"/>
    <property type="match status" value="1"/>
</dbReference>
<dbReference type="AlphaFoldDB" id="A0A4R6IDZ5"/>
<dbReference type="GO" id="GO:0008453">
    <property type="term" value="F:alanine-glyoxylate transaminase activity"/>
    <property type="evidence" value="ECO:0007669"/>
    <property type="project" value="TreeGrafter"/>
</dbReference>
<comment type="caution">
    <text evidence="9">The sequence shown here is derived from an EMBL/GenBank/DDBJ whole genome shotgun (WGS) entry which is preliminary data.</text>
</comment>
<dbReference type="InterPro" id="IPR000192">
    <property type="entry name" value="Aminotrans_V_dom"/>
</dbReference>
<evidence type="ECO:0000259" key="8">
    <source>
        <dbReference type="Pfam" id="PF00266"/>
    </source>
</evidence>
<dbReference type="Proteomes" id="UP000295518">
    <property type="component" value="Unassembled WGS sequence"/>
</dbReference>
<protein>
    <submittedName>
        <fullName evidence="9">Aspartate aminotransferase-like enzyme</fullName>
    </submittedName>
</protein>
<organism evidence="9 10">
    <name type="scientific">Mycoplasma testudineum</name>
    <dbReference type="NCBI Taxonomy" id="244584"/>
    <lineage>
        <taxon>Bacteria</taxon>
        <taxon>Bacillati</taxon>
        <taxon>Mycoplasmatota</taxon>
        <taxon>Mollicutes</taxon>
        <taxon>Mycoplasmataceae</taxon>
        <taxon>Mycoplasma</taxon>
    </lineage>
</organism>
<evidence type="ECO:0000256" key="6">
    <source>
        <dbReference type="RuleBase" id="RU004075"/>
    </source>
</evidence>
<evidence type="ECO:0000256" key="2">
    <source>
        <dbReference type="ARBA" id="ARBA00009236"/>
    </source>
</evidence>
<dbReference type="InterPro" id="IPR020578">
    <property type="entry name" value="Aminotrans_V_PyrdxlP_BS"/>
</dbReference>
<dbReference type="InterPro" id="IPR015422">
    <property type="entry name" value="PyrdxlP-dep_Trfase_small"/>
</dbReference>
<dbReference type="EMBL" id="SNWN01000010">
    <property type="protein sequence ID" value="TDO20490.1"/>
    <property type="molecule type" value="Genomic_DNA"/>
</dbReference>
<proteinExistence type="inferred from homology"/>
<name>A0A4R6IDZ5_9MOLU</name>
<evidence type="ECO:0000256" key="3">
    <source>
        <dbReference type="ARBA" id="ARBA00022898"/>
    </source>
</evidence>
<accession>A0A4R6IDZ5</accession>
<dbReference type="Gene3D" id="3.90.1150.10">
    <property type="entry name" value="Aspartate Aminotransferase, domain 1"/>
    <property type="match status" value="1"/>
</dbReference>
<dbReference type="GO" id="GO:0004760">
    <property type="term" value="F:L-serine-pyruvate transaminase activity"/>
    <property type="evidence" value="ECO:0007669"/>
    <property type="project" value="TreeGrafter"/>
</dbReference>
<comment type="similarity">
    <text evidence="2 6">Belongs to the class-V pyridoxal-phosphate-dependent aminotransferase family.</text>
</comment>
<dbReference type="PANTHER" id="PTHR21152">
    <property type="entry name" value="AMINOTRANSFERASE CLASS V"/>
    <property type="match status" value="1"/>
</dbReference>
<evidence type="ECO:0000256" key="1">
    <source>
        <dbReference type="ARBA" id="ARBA00001933"/>
    </source>
</evidence>
<gene>
    <name evidence="9" type="ORF">EI74_0320</name>
</gene>
<evidence type="ECO:0000256" key="5">
    <source>
        <dbReference type="PIRSR" id="PIRSR000524-50"/>
    </source>
</evidence>
<dbReference type="RefSeq" id="WP_094254490.1">
    <property type="nucleotide sequence ID" value="NZ_NNCE01000002.1"/>
</dbReference>
<dbReference type="InterPro" id="IPR015424">
    <property type="entry name" value="PyrdxlP-dep_Trfase"/>
</dbReference>
<sequence>MKKILLTPGPTNIEPEILQCISEDLIHHRFSEYKNIVIENEKMLNSIFGNEDGRSVIYTSSGSGALEAIVENFILKDEKTLVISVGFFGQLFQNILKAYNREFEAIEYEWEMPANLVEIDNFLKNNKEIKNIYATFSETSTGILNDIESIGNIAKKYNCLFFIDAVSGAIYNPLHMSKFNVDVLVSASQKGFRLPPGISFLSFSERAFHKRLENKNAGYYFDILRHFELSQGDTNSNYLEIINKKADAYIPATSAIPLVRCLNMVLKSLIEKGISQFWKEQSQRYDYFFKKIINLGFEKIVQNPKYESKTLLVLKNDNIDINLFIQKMIDNNIYIAPGLGRLAGIAIRLGLLYPFTNEQIDSFVKVMENVINQIKEGK</sequence>
<evidence type="ECO:0000256" key="7">
    <source>
        <dbReference type="RuleBase" id="RU004504"/>
    </source>
</evidence>
<dbReference type="OrthoDB" id="389074at2"/>
<keyword evidence="9" id="KW-0808">Transferase</keyword>
<evidence type="ECO:0000256" key="4">
    <source>
        <dbReference type="PIRSR" id="PIRSR000524-1"/>
    </source>
</evidence>